<dbReference type="OrthoDB" id="5573645at2"/>
<sequence>MNTLTLDGTALNGLFENQKKLDDLFDAIFDGDNFFISSSPAPMQSVHRNPEIKVRRQSSHLSANLSKRQYSQKNTVRWFSCCPLS</sequence>
<reference evidence="1 2" key="1">
    <citation type="journal article" date="2015" name="Environ. Microbiol.">
        <title>Methane oxidation coupled to nitrate reduction under hypoxia by the Gammaproteobacterium Methylomonas denitrificans, sp. nov. type strain FJG1.</title>
        <authorList>
            <person name="Kits K.D."/>
            <person name="Klotz M.G."/>
            <person name="Stein L.Y."/>
        </authorList>
    </citation>
    <scope>NUCLEOTIDE SEQUENCE [LARGE SCALE GENOMIC DNA]</scope>
    <source>
        <strain evidence="1 2">FJG1</strain>
    </source>
</reference>
<dbReference type="AlphaFoldDB" id="A0A126T478"/>
<dbReference type="KEGG" id="mdn:JT25_010365"/>
<protein>
    <submittedName>
        <fullName evidence="1">Uncharacterized protein</fullName>
    </submittedName>
</protein>
<evidence type="ECO:0000313" key="1">
    <source>
        <dbReference type="EMBL" id="AMK76886.1"/>
    </source>
</evidence>
<dbReference type="EMBL" id="CP014476">
    <property type="protein sequence ID" value="AMK76886.1"/>
    <property type="molecule type" value="Genomic_DNA"/>
</dbReference>
<name>A0A126T478_9GAMM</name>
<accession>A0A126T478</accession>
<organism evidence="1 2">
    <name type="scientific">Methylomonas denitrificans</name>
    <dbReference type="NCBI Taxonomy" id="1538553"/>
    <lineage>
        <taxon>Bacteria</taxon>
        <taxon>Pseudomonadati</taxon>
        <taxon>Pseudomonadota</taxon>
        <taxon>Gammaproteobacteria</taxon>
        <taxon>Methylococcales</taxon>
        <taxon>Methylococcaceae</taxon>
        <taxon>Methylomonas</taxon>
    </lineage>
</organism>
<dbReference type="Proteomes" id="UP000030512">
    <property type="component" value="Chromosome"/>
</dbReference>
<evidence type="ECO:0000313" key="2">
    <source>
        <dbReference type="Proteomes" id="UP000030512"/>
    </source>
</evidence>
<keyword evidence="2" id="KW-1185">Reference proteome</keyword>
<dbReference type="RefSeq" id="WP_036280269.1">
    <property type="nucleotide sequence ID" value="NZ_CP014476.1"/>
</dbReference>
<gene>
    <name evidence="1" type="ORF">JT25_010365</name>
</gene>
<proteinExistence type="predicted"/>